<feature type="non-terminal residue" evidence="2">
    <location>
        <position position="95"/>
    </location>
</feature>
<keyword evidence="3" id="KW-1185">Reference proteome</keyword>
<dbReference type="PANTHER" id="PTHR38248">
    <property type="entry name" value="FUNK1 6"/>
    <property type="match status" value="1"/>
</dbReference>
<dbReference type="PROSITE" id="PS50011">
    <property type="entry name" value="PROTEIN_KINASE_DOM"/>
    <property type="match status" value="1"/>
</dbReference>
<dbReference type="Proteomes" id="UP000307440">
    <property type="component" value="Unassembled WGS sequence"/>
</dbReference>
<dbReference type="STRING" id="230819.A0A5C3KN03"/>
<reference evidence="2 3" key="1">
    <citation type="journal article" date="2019" name="Nat. Ecol. Evol.">
        <title>Megaphylogeny resolves global patterns of mushroom evolution.</title>
        <authorList>
            <person name="Varga T."/>
            <person name="Krizsan K."/>
            <person name="Foldi C."/>
            <person name="Dima B."/>
            <person name="Sanchez-Garcia M."/>
            <person name="Sanchez-Ramirez S."/>
            <person name="Szollosi G.J."/>
            <person name="Szarkandi J.G."/>
            <person name="Papp V."/>
            <person name="Albert L."/>
            <person name="Andreopoulos W."/>
            <person name="Angelini C."/>
            <person name="Antonin V."/>
            <person name="Barry K.W."/>
            <person name="Bougher N.L."/>
            <person name="Buchanan P."/>
            <person name="Buyck B."/>
            <person name="Bense V."/>
            <person name="Catcheside P."/>
            <person name="Chovatia M."/>
            <person name="Cooper J."/>
            <person name="Damon W."/>
            <person name="Desjardin D."/>
            <person name="Finy P."/>
            <person name="Geml J."/>
            <person name="Haridas S."/>
            <person name="Hughes K."/>
            <person name="Justo A."/>
            <person name="Karasinski D."/>
            <person name="Kautmanova I."/>
            <person name="Kiss B."/>
            <person name="Kocsube S."/>
            <person name="Kotiranta H."/>
            <person name="LaButti K.M."/>
            <person name="Lechner B.E."/>
            <person name="Liimatainen K."/>
            <person name="Lipzen A."/>
            <person name="Lukacs Z."/>
            <person name="Mihaltcheva S."/>
            <person name="Morgado L.N."/>
            <person name="Niskanen T."/>
            <person name="Noordeloos M.E."/>
            <person name="Ohm R.A."/>
            <person name="Ortiz-Santana B."/>
            <person name="Ovrebo C."/>
            <person name="Racz N."/>
            <person name="Riley R."/>
            <person name="Savchenko A."/>
            <person name="Shiryaev A."/>
            <person name="Soop K."/>
            <person name="Spirin V."/>
            <person name="Szebenyi C."/>
            <person name="Tomsovsky M."/>
            <person name="Tulloss R.E."/>
            <person name="Uehling J."/>
            <person name="Grigoriev I.V."/>
            <person name="Vagvolgyi C."/>
            <person name="Papp T."/>
            <person name="Martin F.M."/>
            <person name="Miettinen O."/>
            <person name="Hibbett D.S."/>
            <person name="Nagy L.G."/>
        </authorList>
    </citation>
    <scope>NUCLEOTIDE SEQUENCE [LARGE SCALE GENOMIC DNA]</scope>
    <source>
        <strain evidence="2 3">CBS 121175</strain>
    </source>
</reference>
<dbReference type="EMBL" id="ML210256">
    <property type="protein sequence ID" value="TFK21841.1"/>
    <property type="molecule type" value="Genomic_DNA"/>
</dbReference>
<dbReference type="Pfam" id="PF17667">
    <property type="entry name" value="Pkinase_fungal"/>
    <property type="match status" value="1"/>
</dbReference>
<dbReference type="GO" id="GO:0004672">
    <property type="term" value="F:protein kinase activity"/>
    <property type="evidence" value="ECO:0007669"/>
    <property type="project" value="InterPro"/>
</dbReference>
<dbReference type="PANTHER" id="PTHR38248:SF2">
    <property type="entry name" value="FUNK1 11"/>
    <property type="match status" value="1"/>
</dbReference>
<proteinExistence type="predicted"/>
<gene>
    <name evidence="2" type="ORF">FA15DRAFT_551357</name>
</gene>
<evidence type="ECO:0000259" key="1">
    <source>
        <dbReference type="PROSITE" id="PS50011"/>
    </source>
</evidence>
<dbReference type="OrthoDB" id="5569250at2759"/>
<dbReference type="InterPro" id="IPR011009">
    <property type="entry name" value="Kinase-like_dom_sf"/>
</dbReference>
<name>A0A5C3KN03_COPMA</name>
<dbReference type="InterPro" id="IPR040976">
    <property type="entry name" value="Pkinase_fungal"/>
</dbReference>
<protein>
    <recommendedName>
        <fullName evidence="1">Protein kinase domain-containing protein</fullName>
    </recommendedName>
</protein>
<accession>A0A5C3KN03</accession>
<feature type="non-terminal residue" evidence="2">
    <location>
        <position position="1"/>
    </location>
</feature>
<dbReference type="InterPro" id="IPR000719">
    <property type="entry name" value="Prot_kinase_dom"/>
</dbReference>
<evidence type="ECO:0000313" key="3">
    <source>
        <dbReference type="Proteomes" id="UP000307440"/>
    </source>
</evidence>
<sequence length="95" mass="11075">HNEAYEKGEVLHRDLSEGNLMFWRKQNEDGKGTNIQGVLNDWDMASKLESKQVPMSTATKRTGTLPFMAIELLMDKPAPHLRRHDLESFFYILLW</sequence>
<dbReference type="AlphaFoldDB" id="A0A5C3KN03"/>
<dbReference type="SUPFAM" id="SSF56112">
    <property type="entry name" value="Protein kinase-like (PK-like)"/>
    <property type="match status" value="1"/>
</dbReference>
<organism evidence="2 3">
    <name type="scientific">Coprinopsis marcescibilis</name>
    <name type="common">Agaric fungus</name>
    <name type="synonym">Psathyrella marcescibilis</name>
    <dbReference type="NCBI Taxonomy" id="230819"/>
    <lineage>
        <taxon>Eukaryota</taxon>
        <taxon>Fungi</taxon>
        <taxon>Dikarya</taxon>
        <taxon>Basidiomycota</taxon>
        <taxon>Agaricomycotina</taxon>
        <taxon>Agaricomycetes</taxon>
        <taxon>Agaricomycetidae</taxon>
        <taxon>Agaricales</taxon>
        <taxon>Agaricineae</taxon>
        <taxon>Psathyrellaceae</taxon>
        <taxon>Coprinopsis</taxon>
    </lineage>
</organism>
<feature type="domain" description="Protein kinase" evidence="1">
    <location>
        <begin position="1"/>
        <end position="95"/>
    </location>
</feature>
<dbReference type="GO" id="GO:0005524">
    <property type="term" value="F:ATP binding"/>
    <property type="evidence" value="ECO:0007669"/>
    <property type="project" value="InterPro"/>
</dbReference>
<dbReference type="Gene3D" id="1.10.510.10">
    <property type="entry name" value="Transferase(Phosphotransferase) domain 1"/>
    <property type="match status" value="1"/>
</dbReference>
<evidence type="ECO:0000313" key="2">
    <source>
        <dbReference type="EMBL" id="TFK21841.1"/>
    </source>
</evidence>